<dbReference type="GO" id="GO:0004806">
    <property type="term" value="F:triacylglycerol lipase activity"/>
    <property type="evidence" value="ECO:0007669"/>
    <property type="project" value="TreeGrafter"/>
</dbReference>
<dbReference type="AlphaFoldDB" id="A0A8G2DVW9"/>
<proteinExistence type="predicted"/>
<dbReference type="InterPro" id="IPR029058">
    <property type="entry name" value="AB_hydrolase_fold"/>
</dbReference>
<dbReference type="PROSITE" id="PS01174">
    <property type="entry name" value="LIPASE_GDXG_SER"/>
    <property type="match status" value="1"/>
</dbReference>
<organism evidence="4 5">
    <name type="scientific">Sphingobium cupriresistens</name>
    <dbReference type="NCBI Taxonomy" id="1132417"/>
    <lineage>
        <taxon>Bacteria</taxon>
        <taxon>Pseudomonadati</taxon>
        <taxon>Pseudomonadota</taxon>
        <taxon>Alphaproteobacteria</taxon>
        <taxon>Sphingomonadales</taxon>
        <taxon>Sphingomonadaceae</taxon>
        <taxon>Sphingobium</taxon>
    </lineage>
</organism>
<gene>
    <name evidence="4" type="ORF">EWH12_21100</name>
</gene>
<evidence type="ECO:0000313" key="4">
    <source>
        <dbReference type="EMBL" id="RYM05576.1"/>
    </source>
</evidence>
<dbReference type="EMBL" id="SEOO01000075">
    <property type="protein sequence ID" value="RYM05576.1"/>
    <property type="molecule type" value="Genomic_DNA"/>
</dbReference>
<evidence type="ECO:0000256" key="1">
    <source>
        <dbReference type="PROSITE-ProRule" id="PRU10038"/>
    </source>
</evidence>
<feature type="active site" evidence="1">
    <location>
        <position position="155"/>
    </location>
</feature>
<dbReference type="InterPro" id="IPR033140">
    <property type="entry name" value="Lipase_GDXG_put_SER_AS"/>
</dbReference>
<dbReference type="Proteomes" id="UP000291572">
    <property type="component" value="Unassembled WGS sequence"/>
</dbReference>
<dbReference type="GO" id="GO:0004771">
    <property type="term" value="F:sterol ester esterase activity"/>
    <property type="evidence" value="ECO:0007669"/>
    <property type="project" value="TreeGrafter"/>
</dbReference>
<comment type="caution">
    <text evidence="4">The sequence shown here is derived from an EMBL/GenBank/DDBJ whole genome shotgun (WGS) entry which is preliminary data.</text>
</comment>
<dbReference type="InterPro" id="IPR013094">
    <property type="entry name" value="AB_hydrolase_3"/>
</dbReference>
<name>A0A8G2DVW9_9SPHN</name>
<dbReference type="PANTHER" id="PTHR23025">
    <property type="entry name" value="TRIACYLGLYCEROL LIPASE"/>
    <property type="match status" value="1"/>
</dbReference>
<feature type="region of interest" description="Disordered" evidence="2">
    <location>
        <begin position="191"/>
        <end position="212"/>
    </location>
</feature>
<protein>
    <submittedName>
        <fullName evidence="4">Steryl acetyl hydrolase</fullName>
    </submittedName>
</protein>
<evidence type="ECO:0000259" key="3">
    <source>
        <dbReference type="Pfam" id="PF07859"/>
    </source>
</evidence>
<accession>A0A8G2DVW9</accession>
<dbReference type="OrthoDB" id="9806180at2"/>
<dbReference type="GO" id="GO:0019433">
    <property type="term" value="P:triglyceride catabolic process"/>
    <property type="evidence" value="ECO:0007669"/>
    <property type="project" value="TreeGrafter"/>
</dbReference>
<evidence type="ECO:0000313" key="5">
    <source>
        <dbReference type="Proteomes" id="UP000291572"/>
    </source>
</evidence>
<dbReference type="Gene3D" id="3.40.50.1820">
    <property type="entry name" value="alpha/beta hydrolase"/>
    <property type="match status" value="1"/>
</dbReference>
<dbReference type="GO" id="GO:0005829">
    <property type="term" value="C:cytosol"/>
    <property type="evidence" value="ECO:0007669"/>
    <property type="project" value="TreeGrafter"/>
</dbReference>
<dbReference type="Pfam" id="PF07859">
    <property type="entry name" value="Abhydrolase_3"/>
    <property type="match status" value="1"/>
</dbReference>
<evidence type="ECO:0000256" key="2">
    <source>
        <dbReference type="SAM" id="MobiDB-lite"/>
    </source>
</evidence>
<sequence>MRADIQRAFEHLSASMNVDPPPQSIGEMIDLLRSTTETYGDVVPRTPMTGVNCISVDAGGVAAEWIVPDGATSDAITVYLHGGGWAAGSLNSHRPMISVLAKATGMPILSVGYRLSPENPYPAGLEDCVTALKWAETNAPEGFAKAASIFLAGDSCGGNLTAATCLHLIKHGGRLPDKVVLISPMLEASCNPDRHDREGDPVGSNAGVIYVP</sequence>
<dbReference type="PANTHER" id="PTHR23025:SF4">
    <property type="entry name" value="ALPHA_BETA HYDROLASE FOLD-3 DOMAIN-CONTAINING PROTEIN"/>
    <property type="match status" value="1"/>
</dbReference>
<feature type="domain" description="Alpha/beta hydrolase fold-3" evidence="3">
    <location>
        <begin position="78"/>
        <end position="195"/>
    </location>
</feature>
<keyword evidence="4" id="KW-0378">Hydrolase</keyword>
<dbReference type="SUPFAM" id="SSF53474">
    <property type="entry name" value="alpha/beta-Hydrolases"/>
    <property type="match status" value="1"/>
</dbReference>
<reference evidence="4 5" key="1">
    <citation type="submission" date="2019-02" db="EMBL/GenBank/DDBJ databases">
        <authorList>
            <person name="Feng G."/>
        </authorList>
    </citation>
    <scope>NUCLEOTIDE SEQUENCE [LARGE SCALE GENOMIC DNA]</scope>
    <source>
        <strain evidence="4 5">CCTCC AB 2011146</strain>
    </source>
</reference>